<dbReference type="PROSITE" id="PS50006">
    <property type="entry name" value="FHA_DOMAIN"/>
    <property type="match status" value="1"/>
</dbReference>
<dbReference type="Pfam" id="PF00498">
    <property type="entry name" value="FHA"/>
    <property type="match status" value="1"/>
</dbReference>
<reference evidence="4 5" key="1">
    <citation type="submission" date="2019-02" db="EMBL/GenBank/DDBJ databases">
        <title>Deep-cultivation of Planctomycetes and their phenomic and genomic characterization uncovers novel biology.</title>
        <authorList>
            <person name="Wiegand S."/>
            <person name="Jogler M."/>
            <person name="Boedeker C."/>
            <person name="Pinto D."/>
            <person name="Vollmers J."/>
            <person name="Rivas-Marin E."/>
            <person name="Kohn T."/>
            <person name="Peeters S.H."/>
            <person name="Heuer A."/>
            <person name="Rast P."/>
            <person name="Oberbeckmann S."/>
            <person name="Bunk B."/>
            <person name="Jeske O."/>
            <person name="Meyerdierks A."/>
            <person name="Storesund J.E."/>
            <person name="Kallscheuer N."/>
            <person name="Luecker S."/>
            <person name="Lage O.M."/>
            <person name="Pohl T."/>
            <person name="Merkel B.J."/>
            <person name="Hornburger P."/>
            <person name="Mueller R.-W."/>
            <person name="Bruemmer F."/>
            <person name="Labrenz M."/>
            <person name="Spormann A.M."/>
            <person name="Op den Camp H."/>
            <person name="Overmann J."/>
            <person name="Amann R."/>
            <person name="Jetten M.S.M."/>
            <person name="Mascher T."/>
            <person name="Medema M.H."/>
            <person name="Devos D.P."/>
            <person name="Kaster A.-K."/>
            <person name="Ovreas L."/>
            <person name="Rohde M."/>
            <person name="Galperin M.Y."/>
            <person name="Jogler C."/>
        </authorList>
    </citation>
    <scope>NUCLEOTIDE SEQUENCE [LARGE SCALE GENOMIC DNA]</scope>
    <source>
        <strain evidence="4 5">Pan189</strain>
    </source>
</reference>
<feature type="compositionally biased region" description="Polar residues" evidence="1">
    <location>
        <begin position="140"/>
        <end position="149"/>
    </location>
</feature>
<feature type="compositionally biased region" description="Polar residues" evidence="1">
    <location>
        <begin position="1154"/>
        <end position="1170"/>
    </location>
</feature>
<dbReference type="Gene3D" id="1.25.40.10">
    <property type="entry name" value="Tetratricopeptide repeat domain"/>
    <property type="match status" value="1"/>
</dbReference>
<keyword evidence="2" id="KW-0472">Membrane</keyword>
<feature type="region of interest" description="Disordered" evidence="1">
    <location>
        <begin position="1151"/>
        <end position="1170"/>
    </location>
</feature>
<dbReference type="AlphaFoldDB" id="A0A517R1Q8"/>
<evidence type="ECO:0000313" key="5">
    <source>
        <dbReference type="Proteomes" id="UP000317318"/>
    </source>
</evidence>
<dbReference type="Gene3D" id="2.130.10.10">
    <property type="entry name" value="YVTN repeat-like/Quinoprotein amine dehydrogenase"/>
    <property type="match status" value="1"/>
</dbReference>
<organism evidence="4 5">
    <name type="scientific">Stratiformator vulcanicus</name>
    <dbReference type="NCBI Taxonomy" id="2527980"/>
    <lineage>
        <taxon>Bacteria</taxon>
        <taxon>Pseudomonadati</taxon>
        <taxon>Planctomycetota</taxon>
        <taxon>Planctomycetia</taxon>
        <taxon>Planctomycetales</taxon>
        <taxon>Planctomycetaceae</taxon>
        <taxon>Stratiformator</taxon>
    </lineage>
</organism>
<gene>
    <name evidence="4" type="primary">bamB_5</name>
    <name evidence="4" type="ORF">Pan189_21550</name>
</gene>
<dbReference type="InterPro" id="IPR011990">
    <property type="entry name" value="TPR-like_helical_dom_sf"/>
</dbReference>
<evidence type="ECO:0000256" key="2">
    <source>
        <dbReference type="SAM" id="Phobius"/>
    </source>
</evidence>
<dbReference type="SUPFAM" id="SSF50998">
    <property type="entry name" value="Quinoprotein alcohol dehydrogenase-like"/>
    <property type="match status" value="2"/>
</dbReference>
<proteinExistence type="predicted"/>
<name>A0A517R1Q8_9PLAN</name>
<feature type="region of interest" description="Disordered" evidence="1">
    <location>
        <begin position="137"/>
        <end position="159"/>
    </location>
</feature>
<dbReference type="InterPro" id="IPR011047">
    <property type="entry name" value="Quinoprotein_ADH-like_sf"/>
</dbReference>
<dbReference type="OrthoDB" id="220723at2"/>
<dbReference type="Proteomes" id="UP000317318">
    <property type="component" value="Chromosome"/>
</dbReference>
<protein>
    <submittedName>
        <fullName evidence="4">Outer membrane protein assembly factor BamB</fullName>
    </submittedName>
</protein>
<dbReference type="CDD" id="cd00060">
    <property type="entry name" value="FHA"/>
    <property type="match status" value="1"/>
</dbReference>
<sequence>MAEIEIIRDGQSQDILPISRRQPLAVGRKDISDICLEGSDVPPMHSRIRWSGKGYEVTAATSEGIEVNGTVVRKKLLDNGDVIRVGSFDLKFTRGIRKATARRLKGKMKPAPKVEEPEVQIDKSGFPVAEVVIAGKFTGPNGSATQKSTPDIGEEGESGFADDFEEDWIDDESDAAPKTEGAPVDAESSSTKPISKRARRPGEEDVLRSPVVLGSVGTVLALFLAAAAIWFVIGRESSTALLDQAQADLDVGRYSQAIRGFEQFLLEYATDSRASEVRLRLGLARVQSVVESTAPDYPKALELLERFHRDNRDRPGFDDVRPEVARLSLAIAEGAAAGAIRDGDRELLETAQVAAATHDRFVDAEARDSAVRKRLTSEITEAEWSARRREFFESQTASIRNQIEEAKFVEAYQALSELLARYPELATRPEIEAIRAEAKAAEAMLVEIKSDDPVTSIGTDEIQLPSTVLSSRLRGQTNEVSDGRTIPVIGSQAVFGIDALTGAVTWRTGLARRPPFAPVEFFRPEPSVLVFAPVAGDLMLLDAGTGKSVWRTPLNGQPVGEPLLLPRRVVLLMDSQELVIVDLRTGDLETRLSFPQPVVGGAALMPSGQEVFVLGESETGYVVTLDPPACEEVVAVGHAPASIEYAPLTMGSLLLLCMNDRVKQSQLVVLRVLDGKIDEKPAATLRLEGRINGRPLLRGNKLFVPTDGERLSAFIVSDNIEQPVLTAGPSVQLPDPQPGPVELVAGSGGRVWMAGSSLRQLTWTADRWEIDPSSIASGRHTQSPQTLGEDLFATRQVPASSAIFVTRADRTTMQPLWRTVISSPVLATSVSDRLLTVVTTAGEIFRMRVDEIGTSAAIDRSQPLPEFDEFGRPLIVSHDAGGNSVILQRGESSRIWIIDSSGRVRSMLQADVSIDVPPVVTRNSVVVAKPGTLTIARLNDRVIPDRVDFQLPVIDGETADWARLMSAPGGQVVAIDTAGVIRVFESPAQSGGSLVEIATAQFTSPILAGFNGDGSNLLVADGRTVLSLAFPELRSRKQAQCTAEVLGTPMSIGSLVVAELADGSVQAVKQNAIETGPLWRVEIGDAGLAGHPFFTEDVIGLAGRDGGVTFVNADDGRLQRRLDLGQPLDGDPIRFDTMTVLTTMDGTLLKLSDESTGTAGEQSPSGDEVD</sequence>
<dbReference type="InterPro" id="IPR002372">
    <property type="entry name" value="PQQ_rpt_dom"/>
</dbReference>
<evidence type="ECO:0000256" key="1">
    <source>
        <dbReference type="SAM" id="MobiDB-lite"/>
    </source>
</evidence>
<keyword evidence="2" id="KW-0812">Transmembrane</keyword>
<evidence type="ECO:0000259" key="3">
    <source>
        <dbReference type="PROSITE" id="PS50006"/>
    </source>
</evidence>
<keyword evidence="2" id="KW-1133">Transmembrane helix</keyword>
<dbReference type="InterPro" id="IPR000253">
    <property type="entry name" value="FHA_dom"/>
</dbReference>
<dbReference type="InterPro" id="IPR015943">
    <property type="entry name" value="WD40/YVTN_repeat-like_dom_sf"/>
</dbReference>
<dbReference type="Gene3D" id="2.40.128.630">
    <property type="match status" value="1"/>
</dbReference>
<dbReference type="EMBL" id="CP036268">
    <property type="protein sequence ID" value="QDT37773.1"/>
    <property type="molecule type" value="Genomic_DNA"/>
</dbReference>
<dbReference type="InterPro" id="IPR008984">
    <property type="entry name" value="SMAD_FHA_dom_sf"/>
</dbReference>
<evidence type="ECO:0000313" key="4">
    <source>
        <dbReference type="EMBL" id="QDT37773.1"/>
    </source>
</evidence>
<feature type="transmembrane region" description="Helical" evidence="2">
    <location>
        <begin position="206"/>
        <end position="233"/>
    </location>
</feature>
<accession>A0A517R1Q8</accession>
<keyword evidence="5" id="KW-1185">Reference proteome</keyword>
<feature type="region of interest" description="Disordered" evidence="1">
    <location>
        <begin position="173"/>
        <end position="201"/>
    </location>
</feature>
<dbReference type="SUPFAM" id="SSF49879">
    <property type="entry name" value="SMAD/FHA domain"/>
    <property type="match status" value="1"/>
</dbReference>
<dbReference type="Pfam" id="PF13360">
    <property type="entry name" value="PQQ_2"/>
    <property type="match status" value="2"/>
</dbReference>
<feature type="domain" description="FHA" evidence="3">
    <location>
        <begin position="24"/>
        <end position="72"/>
    </location>
</feature>
<dbReference type="KEGG" id="svp:Pan189_21550"/>
<dbReference type="Gene3D" id="2.60.200.20">
    <property type="match status" value="1"/>
</dbReference>
<dbReference type="RefSeq" id="WP_145363862.1">
    <property type="nucleotide sequence ID" value="NZ_CP036268.1"/>
</dbReference>